<evidence type="ECO:0000256" key="4">
    <source>
        <dbReference type="ARBA" id="ARBA00022958"/>
    </source>
</evidence>
<accession>A0ABC8USD4</accession>
<keyword evidence="2" id="KW-0813">Transport</keyword>
<reference evidence="7 8" key="1">
    <citation type="submission" date="2024-02" db="EMBL/GenBank/DDBJ databases">
        <authorList>
            <person name="Vignale AGUSTIN F."/>
            <person name="Sosa J E."/>
            <person name="Modenutti C."/>
        </authorList>
    </citation>
    <scope>NUCLEOTIDE SEQUENCE [LARGE SCALE GENOMIC DNA]</scope>
</reference>
<feature type="transmembrane region" description="Helical" evidence="6">
    <location>
        <begin position="105"/>
        <end position="124"/>
    </location>
</feature>
<dbReference type="GO" id="GO:0016020">
    <property type="term" value="C:membrane"/>
    <property type="evidence" value="ECO:0007669"/>
    <property type="project" value="UniProtKB-SubCell"/>
</dbReference>
<gene>
    <name evidence="7" type="ORF">ILEXP_LOCUS54000</name>
</gene>
<keyword evidence="8" id="KW-1185">Reference proteome</keyword>
<evidence type="ECO:0000313" key="8">
    <source>
        <dbReference type="Proteomes" id="UP001642360"/>
    </source>
</evidence>
<keyword evidence="4" id="KW-0630">Potassium</keyword>
<organism evidence="7 8">
    <name type="scientific">Ilex paraguariensis</name>
    <name type="common">yerba mate</name>
    <dbReference type="NCBI Taxonomy" id="185542"/>
    <lineage>
        <taxon>Eukaryota</taxon>
        <taxon>Viridiplantae</taxon>
        <taxon>Streptophyta</taxon>
        <taxon>Embryophyta</taxon>
        <taxon>Tracheophyta</taxon>
        <taxon>Spermatophyta</taxon>
        <taxon>Magnoliopsida</taxon>
        <taxon>eudicotyledons</taxon>
        <taxon>Gunneridae</taxon>
        <taxon>Pentapetalae</taxon>
        <taxon>asterids</taxon>
        <taxon>campanulids</taxon>
        <taxon>Aquifoliales</taxon>
        <taxon>Aquifoliaceae</taxon>
        <taxon>Ilex</taxon>
    </lineage>
</organism>
<evidence type="ECO:0008006" key="9">
    <source>
        <dbReference type="Google" id="ProtNLM"/>
    </source>
</evidence>
<keyword evidence="6" id="KW-0472">Membrane</keyword>
<protein>
    <recommendedName>
        <fullName evidence="9">Cation/H+ exchanger domain-containing protein</fullName>
    </recommendedName>
</protein>
<dbReference type="InterPro" id="IPR050794">
    <property type="entry name" value="CPA2_transporter"/>
</dbReference>
<dbReference type="EMBL" id="CAUOFW020008725">
    <property type="protein sequence ID" value="CAK9183712.1"/>
    <property type="molecule type" value="Genomic_DNA"/>
</dbReference>
<dbReference type="InterPro" id="IPR038770">
    <property type="entry name" value="Na+/solute_symporter_sf"/>
</dbReference>
<comment type="subcellular location">
    <subcellularLocation>
        <location evidence="1">Membrane</location>
        <topology evidence="1">Multi-pass membrane protein</topology>
    </subcellularLocation>
</comment>
<dbReference type="PANTHER" id="PTHR32468:SF114">
    <property type="entry name" value="CATION_H+ EXCHANGER DOMAIN-CONTAINING PROTEIN"/>
    <property type="match status" value="1"/>
</dbReference>
<feature type="transmembrane region" description="Helical" evidence="6">
    <location>
        <begin position="6"/>
        <end position="26"/>
    </location>
</feature>
<dbReference type="Gene3D" id="1.20.1530.20">
    <property type="match status" value="1"/>
</dbReference>
<evidence type="ECO:0000256" key="3">
    <source>
        <dbReference type="ARBA" id="ARBA00022538"/>
    </source>
</evidence>
<dbReference type="PANTHER" id="PTHR32468">
    <property type="entry name" value="CATION/H + ANTIPORTER"/>
    <property type="match status" value="1"/>
</dbReference>
<feature type="transmembrane region" description="Helical" evidence="6">
    <location>
        <begin position="136"/>
        <end position="156"/>
    </location>
</feature>
<keyword evidence="6" id="KW-1133">Transmembrane helix</keyword>
<evidence type="ECO:0000256" key="1">
    <source>
        <dbReference type="ARBA" id="ARBA00004141"/>
    </source>
</evidence>
<dbReference type="Proteomes" id="UP001642360">
    <property type="component" value="Unassembled WGS sequence"/>
</dbReference>
<evidence type="ECO:0000256" key="2">
    <source>
        <dbReference type="ARBA" id="ARBA00022448"/>
    </source>
</evidence>
<evidence type="ECO:0000256" key="5">
    <source>
        <dbReference type="ARBA" id="ARBA00023065"/>
    </source>
</evidence>
<dbReference type="AlphaFoldDB" id="A0ABC8USD4"/>
<keyword evidence="6" id="KW-0812">Transmembrane</keyword>
<dbReference type="GO" id="GO:0006813">
    <property type="term" value="P:potassium ion transport"/>
    <property type="evidence" value="ECO:0007669"/>
    <property type="project" value="UniProtKB-KW"/>
</dbReference>
<keyword evidence="5" id="KW-0406">Ion transport</keyword>
<name>A0ABC8USD4_9AQUA</name>
<sequence length="176" mass="19060">MDYAVPLLLAQISLASVFILFASRLLKHLGQASIVPQILGGLILGRSFLGRFGGFSAPVYPLKSLIMPDTLSVFGFMFYFSLIGVQMDPWILLKEIGKKEFTIGFSTAVLVVVLSISCSILIMVTKISMPQKLASSLPVVATTSAVLAFPIVVHYLTELKTINSEFGRMALSSSII</sequence>
<comment type="caution">
    <text evidence="7">The sequence shown here is derived from an EMBL/GenBank/DDBJ whole genome shotgun (WGS) entry which is preliminary data.</text>
</comment>
<feature type="transmembrane region" description="Helical" evidence="6">
    <location>
        <begin position="38"/>
        <end position="60"/>
    </location>
</feature>
<keyword evidence="3" id="KW-0633">Potassium transport</keyword>
<evidence type="ECO:0000313" key="7">
    <source>
        <dbReference type="EMBL" id="CAK9183712.1"/>
    </source>
</evidence>
<proteinExistence type="predicted"/>
<evidence type="ECO:0000256" key="6">
    <source>
        <dbReference type="SAM" id="Phobius"/>
    </source>
</evidence>